<dbReference type="SUPFAM" id="SSF51261">
    <property type="entry name" value="Duplicated hybrid motif"/>
    <property type="match status" value="1"/>
</dbReference>
<dbReference type="RefSeq" id="WP_091494940.1">
    <property type="nucleotide sequence ID" value="NZ_FODJ01000001.1"/>
</dbReference>
<feature type="domain" description="M23ase beta-sheet core" evidence="2">
    <location>
        <begin position="28"/>
        <end position="123"/>
    </location>
</feature>
<dbReference type="PANTHER" id="PTHR21666:SF289">
    <property type="entry name" value="L-ALA--D-GLU ENDOPEPTIDASE"/>
    <property type="match status" value="1"/>
</dbReference>
<dbReference type="Pfam" id="PF01551">
    <property type="entry name" value="Peptidase_M23"/>
    <property type="match status" value="1"/>
</dbReference>
<dbReference type="AlphaFoldDB" id="A0A1H8IYA4"/>
<dbReference type="PANTHER" id="PTHR21666">
    <property type="entry name" value="PEPTIDASE-RELATED"/>
    <property type="match status" value="1"/>
</dbReference>
<accession>A0A1H8IYA4</accession>
<dbReference type="GO" id="GO:0004222">
    <property type="term" value="F:metalloendopeptidase activity"/>
    <property type="evidence" value="ECO:0007669"/>
    <property type="project" value="TreeGrafter"/>
</dbReference>
<dbReference type="InterPro" id="IPR011055">
    <property type="entry name" value="Dup_hybrid_motif"/>
</dbReference>
<proteinExistence type="predicted"/>
<dbReference type="InterPro" id="IPR016047">
    <property type="entry name" value="M23ase_b-sheet_dom"/>
</dbReference>
<dbReference type="OrthoDB" id="9805070at2"/>
<dbReference type="Gene3D" id="1.10.101.10">
    <property type="entry name" value="PGBD-like superfamily/PGBD"/>
    <property type="match status" value="1"/>
</dbReference>
<dbReference type="STRING" id="872970.SAMN04488134_101761"/>
<dbReference type="EMBL" id="FODJ01000001">
    <property type="protein sequence ID" value="SEN73155.1"/>
    <property type="molecule type" value="Genomic_DNA"/>
</dbReference>
<dbReference type="CDD" id="cd12797">
    <property type="entry name" value="M23_peptidase"/>
    <property type="match status" value="1"/>
</dbReference>
<reference evidence="3 4" key="1">
    <citation type="submission" date="2016-10" db="EMBL/GenBank/DDBJ databases">
        <authorList>
            <person name="de Groot N.N."/>
        </authorList>
    </citation>
    <scope>NUCLEOTIDE SEQUENCE [LARGE SCALE GENOMIC DNA]</scope>
    <source>
        <strain evidence="3 4">CGMCC 1.10434</strain>
    </source>
</reference>
<protein>
    <submittedName>
        <fullName evidence="3">Peptidase family M23</fullName>
    </submittedName>
</protein>
<evidence type="ECO:0000313" key="4">
    <source>
        <dbReference type="Proteomes" id="UP000199300"/>
    </source>
</evidence>
<keyword evidence="1" id="KW-0732">Signal</keyword>
<sequence>MSEVWNGFRISSPFGYRTHPITKQRHTFHTGIDLVKKHLAPIEAFISGRVLFVGMGQQGSGFGGYGNVVLIQDAIGRGNVYAHLHDVSVRVGQTVKKGQVIGRQGSTGNSTGSHLHFEVRKAASSNVPYGWIADRPNNCVEPTAYVDAYKEPVKSNPVPKPGTGGKITLKIDGRWGPQTTRALQDAISTVTDGIISDQTRNQASQAIIGVEFGNGRNGSLVIKRLQRIVGSKQDGLIGPHTVRAMQKHLCTVQDGVISTPNSLMVRTLQRRLKIGNLK</sequence>
<gene>
    <name evidence="3" type="ORF">SAMN04488134_101761</name>
</gene>
<keyword evidence="4" id="KW-1185">Reference proteome</keyword>
<dbReference type="Gene3D" id="2.70.70.10">
    <property type="entry name" value="Glucose Permease (Domain IIA)"/>
    <property type="match status" value="1"/>
</dbReference>
<evidence type="ECO:0000313" key="3">
    <source>
        <dbReference type="EMBL" id="SEN73155.1"/>
    </source>
</evidence>
<dbReference type="InterPro" id="IPR050570">
    <property type="entry name" value="Cell_wall_metabolism_enzyme"/>
</dbReference>
<dbReference type="InterPro" id="IPR036366">
    <property type="entry name" value="PGBDSf"/>
</dbReference>
<organism evidence="3 4">
    <name type="scientific">Amphibacillus marinus</name>
    <dbReference type="NCBI Taxonomy" id="872970"/>
    <lineage>
        <taxon>Bacteria</taxon>
        <taxon>Bacillati</taxon>
        <taxon>Bacillota</taxon>
        <taxon>Bacilli</taxon>
        <taxon>Bacillales</taxon>
        <taxon>Bacillaceae</taxon>
        <taxon>Amphibacillus</taxon>
    </lineage>
</organism>
<dbReference type="Proteomes" id="UP000199300">
    <property type="component" value="Unassembled WGS sequence"/>
</dbReference>
<name>A0A1H8IYA4_9BACI</name>
<evidence type="ECO:0000256" key="1">
    <source>
        <dbReference type="ARBA" id="ARBA00022729"/>
    </source>
</evidence>
<evidence type="ECO:0000259" key="2">
    <source>
        <dbReference type="Pfam" id="PF01551"/>
    </source>
</evidence>